<feature type="domain" description="HTH merR-type" evidence="4">
    <location>
        <begin position="1"/>
        <end position="68"/>
    </location>
</feature>
<dbReference type="InterPro" id="IPR000551">
    <property type="entry name" value="MerR-type_HTH_dom"/>
</dbReference>
<dbReference type="SUPFAM" id="SSF46955">
    <property type="entry name" value="Putative DNA-binding domain"/>
    <property type="match status" value="1"/>
</dbReference>
<dbReference type="AlphaFoldDB" id="A0A2P7UIK3"/>
<evidence type="ECO:0000256" key="3">
    <source>
        <dbReference type="ARBA" id="ARBA00023163"/>
    </source>
</evidence>
<keyword evidence="2" id="KW-0238">DNA-binding</keyword>
<dbReference type="SMART" id="SM00422">
    <property type="entry name" value="HTH_MERR"/>
    <property type="match status" value="1"/>
</dbReference>
<dbReference type="PROSITE" id="PS50937">
    <property type="entry name" value="HTH_MERR_2"/>
    <property type="match status" value="1"/>
</dbReference>
<evidence type="ECO:0000259" key="4">
    <source>
        <dbReference type="PROSITE" id="PS50937"/>
    </source>
</evidence>
<dbReference type="Proteomes" id="UP000240419">
    <property type="component" value="Unassembled WGS sequence"/>
</dbReference>
<dbReference type="PRINTS" id="PR00040">
    <property type="entry name" value="HTHMERR"/>
</dbReference>
<name>A0A2P7UIK3_9BACL</name>
<dbReference type="EMBL" id="PXZM01000054">
    <property type="protein sequence ID" value="PSJ86765.1"/>
    <property type="molecule type" value="Genomic_DNA"/>
</dbReference>
<keyword evidence="6" id="KW-1185">Reference proteome</keyword>
<evidence type="ECO:0000256" key="2">
    <source>
        <dbReference type="ARBA" id="ARBA00023125"/>
    </source>
</evidence>
<dbReference type="InterPro" id="IPR009061">
    <property type="entry name" value="DNA-bd_dom_put_sf"/>
</dbReference>
<dbReference type="OrthoDB" id="9806513at2"/>
<dbReference type="InterPro" id="IPR047057">
    <property type="entry name" value="MerR_fam"/>
</dbReference>
<dbReference type="PANTHER" id="PTHR30204:SF94">
    <property type="entry name" value="HEAVY METAL-DEPENDENT TRANSCRIPTIONAL REGULATOR HI_0293-RELATED"/>
    <property type="match status" value="1"/>
</dbReference>
<gene>
    <name evidence="5" type="ORF">C7R93_27935</name>
</gene>
<protein>
    <submittedName>
        <fullName evidence="5">Transcriptional regulator</fullName>
    </submittedName>
</protein>
<evidence type="ECO:0000313" key="6">
    <source>
        <dbReference type="Proteomes" id="UP000240419"/>
    </source>
</evidence>
<evidence type="ECO:0000313" key="5">
    <source>
        <dbReference type="EMBL" id="PSJ86765.1"/>
    </source>
</evidence>
<reference evidence="5 6" key="1">
    <citation type="submission" date="2018-03" db="EMBL/GenBank/DDBJ databases">
        <title>Brevisbacillus phylogenomics.</title>
        <authorList>
            <person name="Dunlap C."/>
        </authorList>
    </citation>
    <scope>NUCLEOTIDE SEQUENCE [LARGE SCALE GENOMIC DNA]</scope>
    <source>
        <strain evidence="5 6">NRRL NRS-1210</strain>
    </source>
</reference>
<dbReference type="GO" id="GO:0003700">
    <property type="term" value="F:DNA-binding transcription factor activity"/>
    <property type="evidence" value="ECO:0007669"/>
    <property type="project" value="InterPro"/>
</dbReference>
<evidence type="ECO:0000256" key="1">
    <source>
        <dbReference type="ARBA" id="ARBA00023015"/>
    </source>
</evidence>
<accession>A0A2P7UIK3</accession>
<dbReference type="Pfam" id="PF13411">
    <property type="entry name" value="MerR_1"/>
    <property type="match status" value="1"/>
</dbReference>
<sequence length="125" mass="14601">MHISELSRKTGVSLRSLRYYEEKQLLNPIRLENGYREYAESDVERVRIIQLYFGLGLSVKEIGEFFDCAYTEAIKPQCLPNAIVVGEKKREQIRKQIEILRKAEAHLDNCLSSWKEILRKGEGQK</sequence>
<keyword evidence="1" id="KW-0805">Transcription regulation</keyword>
<dbReference type="PROSITE" id="PS00552">
    <property type="entry name" value="HTH_MERR_1"/>
    <property type="match status" value="1"/>
</dbReference>
<dbReference type="Gene3D" id="1.10.1660.10">
    <property type="match status" value="1"/>
</dbReference>
<dbReference type="GO" id="GO:0003677">
    <property type="term" value="F:DNA binding"/>
    <property type="evidence" value="ECO:0007669"/>
    <property type="project" value="UniProtKB-KW"/>
</dbReference>
<proteinExistence type="predicted"/>
<dbReference type="PANTHER" id="PTHR30204">
    <property type="entry name" value="REDOX-CYCLING DRUG-SENSING TRANSCRIPTIONAL ACTIVATOR SOXR"/>
    <property type="match status" value="1"/>
</dbReference>
<keyword evidence="3" id="KW-0804">Transcription</keyword>
<organism evidence="5 6">
    <name type="scientific">Brevibacillus fortis</name>
    <dbReference type="NCBI Taxonomy" id="2126352"/>
    <lineage>
        <taxon>Bacteria</taxon>
        <taxon>Bacillati</taxon>
        <taxon>Bacillota</taxon>
        <taxon>Bacilli</taxon>
        <taxon>Bacillales</taxon>
        <taxon>Paenibacillaceae</taxon>
        <taxon>Brevibacillus</taxon>
    </lineage>
</organism>
<comment type="caution">
    <text evidence="5">The sequence shown here is derived from an EMBL/GenBank/DDBJ whole genome shotgun (WGS) entry which is preliminary data.</text>
</comment>